<name>A0A1E4T0D5_9ASCO</name>
<gene>
    <name evidence="1" type="ORF">CANARDRAFT_160523</name>
</gene>
<protein>
    <submittedName>
        <fullName evidence="1">Uncharacterized protein</fullName>
    </submittedName>
</protein>
<organism evidence="1 2">
    <name type="scientific">[Candida] arabinofermentans NRRL YB-2248</name>
    <dbReference type="NCBI Taxonomy" id="983967"/>
    <lineage>
        <taxon>Eukaryota</taxon>
        <taxon>Fungi</taxon>
        <taxon>Dikarya</taxon>
        <taxon>Ascomycota</taxon>
        <taxon>Saccharomycotina</taxon>
        <taxon>Pichiomycetes</taxon>
        <taxon>Pichiales</taxon>
        <taxon>Pichiaceae</taxon>
        <taxon>Ogataea</taxon>
        <taxon>Ogataea/Candida clade</taxon>
    </lineage>
</organism>
<dbReference type="AlphaFoldDB" id="A0A1E4T0D5"/>
<evidence type="ECO:0000313" key="1">
    <source>
        <dbReference type="EMBL" id="ODV85209.1"/>
    </source>
</evidence>
<keyword evidence="2" id="KW-1185">Reference proteome</keyword>
<dbReference type="Proteomes" id="UP000094801">
    <property type="component" value="Unassembled WGS sequence"/>
</dbReference>
<evidence type="ECO:0000313" key="2">
    <source>
        <dbReference type="Proteomes" id="UP000094801"/>
    </source>
</evidence>
<dbReference type="EMBL" id="KV453853">
    <property type="protein sequence ID" value="ODV85209.1"/>
    <property type="molecule type" value="Genomic_DNA"/>
</dbReference>
<proteinExistence type="predicted"/>
<reference evidence="2" key="1">
    <citation type="submission" date="2016-04" db="EMBL/GenBank/DDBJ databases">
        <title>Comparative genomics of biotechnologically important yeasts.</title>
        <authorList>
            <consortium name="DOE Joint Genome Institute"/>
            <person name="Riley R."/>
            <person name="Haridas S."/>
            <person name="Wolfe K.H."/>
            <person name="Lopes M.R."/>
            <person name="Hittinger C.T."/>
            <person name="Goker M."/>
            <person name="Salamov A."/>
            <person name="Wisecaver J."/>
            <person name="Long T.M."/>
            <person name="Aerts A.L."/>
            <person name="Barry K."/>
            <person name="Choi C."/>
            <person name="Clum A."/>
            <person name="Coughlan A.Y."/>
            <person name="Deshpande S."/>
            <person name="Douglass A.P."/>
            <person name="Hanson S.J."/>
            <person name="Klenk H.-P."/>
            <person name="Labutti K."/>
            <person name="Lapidus A."/>
            <person name="Lindquist E."/>
            <person name="Lipzen A."/>
            <person name="Meier-Kolthoff J.P."/>
            <person name="Ohm R.A."/>
            <person name="Otillar R.P."/>
            <person name="Pangilinan J."/>
            <person name="Peng Y."/>
            <person name="Rokas A."/>
            <person name="Rosa C.A."/>
            <person name="Scheuner C."/>
            <person name="Sibirny A.A."/>
            <person name="Slot J.C."/>
            <person name="Stielow J.B."/>
            <person name="Sun H."/>
            <person name="Kurtzman C.P."/>
            <person name="Blackwell M."/>
            <person name="Grigoriev I.V."/>
            <person name="Jeffries T.W."/>
        </authorList>
    </citation>
    <scope>NUCLEOTIDE SEQUENCE [LARGE SCALE GENOMIC DNA]</scope>
    <source>
        <strain evidence="2">NRRL YB-2248</strain>
    </source>
</reference>
<sequence length="65" mass="7908">MIGHYEILLLRDRFNLLLKSFLHFLPFLNLYTSTHSLLNLCARCCIPFFLHFNRIYFALRQLFND</sequence>
<accession>A0A1E4T0D5</accession>